<dbReference type="Pfam" id="PF01259">
    <property type="entry name" value="SAICAR_synt"/>
    <property type="match status" value="1"/>
</dbReference>
<evidence type="ECO:0000256" key="4">
    <source>
        <dbReference type="ARBA" id="ARBA00022598"/>
    </source>
</evidence>
<feature type="region of interest" description="Disordered" evidence="9">
    <location>
        <begin position="320"/>
        <end position="354"/>
    </location>
</feature>
<evidence type="ECO:0000313" key="13">
    <source>
        <dbReference type="Proteomes" id="UP000294847"/>
    </source>
</evidence>
<feature type="region of interest" description="Disordered" evidence="9">
    <location>
        <begin position="377"/>
        <end position="489"/>
    </location>
</feature>
<evidence type="ECO:0000256" key="7">
    <source>
        <dbReference type="ARBA" id="ARBA00022840"/>
    </source>
</evidence>
<keyword evidence="10" id="KW-0812">Transmembrane</keyword>
<dbReference type="UniPathway" id="UPA00074">
    <property type="reaction ID" value="UER00131"/>
</dbReference>
<feature type="compositionally biased region" description="Basic and acidic residues" evidence="9">
    <location>
        <begin position="1076"/>
        <end position="1091"/>
    </location>
</feature>
<evidence type="ECO:0000259" key="11">
    <source>
        <dbReference type="Pfam" id="PF01259"/>
    </source>
</evidence>
<dbReference type="Gene3D" id="3.30.470.20">
    <property type="entry name" value="ATP-grasp fold, B domain"/>
    <property type="match status" value="1"/>
</dbReference>
<evidence type="ECO:0000256" key="8">
    <source>
        <dbReference type="ARBA" id="ARBA00030409"/>
    </source>
</evidence>
<dbReference type="PROSITE" id="PS01057">
    <property type="entry name" value="SAICAR_SYNTHETASE_1"/>
    <property type="match status" value="1"/>
</dbReference>
<accession>A0A4P7NUS3</accession>
<dbReference type="PANTHER" id="PTHR37544:SF1">
    <property type="entry name" value="PHOSPHORIBOSYLAMINOIMIDAZOLE-SUCCINOCARBOXAMIDE SYNTHASE"/>
    <property type="match status" value="1"/>
</dbReference>
<evidence type="ECO:0000256" key="2">
    <source>
        <dbReference type="ARBA" id="ARBA00010190"/>
    </source>
</evidence>
<feature type="transmembrane region" description="Helical" evidence="10">
    <location>
        <begin position="1169"/>
        <end position="1189"/>
    </location>
</feature>
<comment type="pathway">
    <text evidence="1">Purine metabolism; IMP biosynthesis via de novo pathway; 5-amino-1-(5-phospho-D-ribosyl)imidazole-4-carboxamide from 5-amino-1-(5-phospho-D-ribosyl)imidazole-4-carboxylate: step 1/2.</text>
</comment>
<dbReference type="NCBIfam" id="TIGR00081">
    <property type="entry name" value="purC"/>
    <property type="match status" value="1"/>
</dbReference>
<feature type="transmembrane region" description="Helical" evidence="10">
    <location>
        <begin position="882"/>
        <end position="902"/>
    </location>
</feature>
<name>A0A4P7NUS3_PYROR</name>
<feature type="compositionally biased region" description="Basic residues" evidence="9">
    <location>
        <begin position="663"/>
        <end position="674"/>
    </location>
</feature>
<evidence type="ECO:0000256" key="10">
    <source>
        <dbReference type="SAM" id="Phobius"/>
    </source>
</evidence>
<dbReference type="GO" id="GO:0005524">
    <property type="term" value="F:ATP binding"/>
    <property type="evidence" value="ECO:0007669"/>
    <property type="project" value="UniProtKB-KW"/>
</dbReference>
<protein>
    <recommendedName>
        <fullName evidence="3">phosphoribosylaminoimidazolesuccinocarboxamide synthase</fullName>
        <ecNumber evidence="3">6.3.2.6</ecNumber>
    </recommendedName>
    <alternativeName>
        <fullName evidence="8">SAICAR synthetase</fullName>
    </alternativeName>
</protein>
<dbReference type="GO" id="GO:0004639">
    <property type="term" value="F:phosphoribosylaminoimidazolesuccinocarboxamide synthase activity"/>
    <property type="evidence" value="ECO:0007669"/>
    <property type="project" value="UniProtKB-EC"/>
</dbReference>
<evidence type="ECO:0000256" key="5">
    <source>
        <dbReference type="ARBA" id="ARBA00022741"/>
    </source>
</evidence>
<dbReference type="Proteomes" id="UP000294847">
    <property type="component" value="Chromosome 7"/>
</dbReference>
<dbReference type="NCBIfam" id="NF010568">
    <property type="entry name" value="PRK13961.1"/>
    <property type="match status" value="1"/>
</dbReference>
<dbReference type="PROSITE" id="PS01058">
    <property type="entry name" value="SAICAR_SYNTHETASE_2"/>
    <property type="match status" value="1"/>
</dbReference>
<gene>
    <name evidence="12" type="ORF">PoMZ_12639</name>
</gene>
<feature type="compositionally biased region" description="Basic residues" evidence="9">
    <location>
        <begin position="422"/>
        <end position="431"/>
    </location>
</feature>
<feature type="compositionally biased region" description="Basic and acidic residues" evidence="9">
    <location>
        <begin position="448"/>
        <end position="457"/>
    </location>
</feature>
<keyword evidence="5" id="KW-0547">Nucleotide-binding</keyword>
<feature type="transmembrane region" description="Helical" evidence="10">
    <location>
        <begin position="1276"/>
        <end position="1297"/>
    </location>
</feature>
<dbReference type="GO" id="GO:0006189">
    <property type="term" value="P:'de novo' IMP biosynthetic process"/>
    <property type="evidence" value="ECO:0007669"/>
    <property type="project" value="UniProtKB-UniPathway"/>
</dbReference>
<keyword evidence="10" id="KW-0472">Membrane</keyword>
<keyword evidence="10" id="KW-1133">Transmembrane helix</keyword>
<dbReference type="InterPro" id="IPR018236">
    <property type="entry name" value="SAICAR_synthetase_CS"/>
</dbReference>
<sequence>MAASEAVTSVELTTLPKIATGKVRDLFTVDDKTLLFVASDRTSAYDVVMANGVPGKGVILNLATVFWFKLLTAKVAGLKTHFLGTDAPASLSEAEKAVVRNRSMRVRKLKVFPVEAIVRGYVAGSAWAEYKTSGTMHGLQVPAGLRQCDKLPKPLYTPSTKAEQGDKDVNISPAQAAEIVGDKYAAEIERLALAVYEAAADYAAGKGIIIADTKFEFGLDEETDEVVLVDEVLTPDSSRFWPKDKYEAGRDQESFDKQFIRNWLTANGLKGKEGVVLPDDVVKATRGKYEEVFGMLTGKSVEEALKDGFPVYTNLLTPTFPPLDPISQPRNDQKVQRTNQSNKTSRPAHREYASPPRRAYTCISLYHSLARLPPSKWRRGSAAAAKTARTRSDGNFEDTTTISRMNLNFDYVEPPRNGSYARKPKKSHATNRRSERRIASSSSYTESTRLRDRRYNDYDDSTTAASDIAQPSVLPAVPSPPGTASSWPSESEIYGPDRFNGPEYVPDYGPDRFNCSDFGPDYEPDRFLGQRQAPVILTEAALAELRDEPDLTLDDVPDIGYRCMLEGRAAAAQGISIKDRMALEAGQVTPGLDDTEHLQYAIEAITKDFRRGGPSNATDSNQSADYDPSIPDHDYPAKYTRHPGPRGVTPPPNGRMERDLHLQKHQSQRKARAEKKRDAGISQPSSQSTLVRHGQPPGVADVSKENDPRNAEKYPDRFEASSARSQTHLCFRPRALQHQSLSILMTLCVVAIALLMFCAIYSQTNKGFVNYNGTIYGGQFFVFRMLPQLLATVVLFYSQAVMMTTLRILPFTRLAQSSVYFRSGALFDDIYRPSIHLFPRLPLPLRPAPYQVSTDPRDRPYPGRPPKQVRNHNYKQTLPARVLYYCDLCLPLLMMWLVNFTIPLQSSLFTVVYMGGDTWRWATVQGVAWTLIALYLGLFLAIFLTMRYWQRNPLTGLAWDIRSIADVAALVSHGNHPDTSPAFNLLRDYRDTEVMASRDELRWALRDRDSDRLSMWEMHMDLAANPQPGNAVGFENIPTRGNMIEYGLGSARGHELDLARWRNAKYPITEKVLDARERTRPQESRRDMASEKDEEDIDIEASPHNRRVRYRWLPWCFRTRQLVIFIIAMVAVLITILAVSFAPATNIQNGFLPGLRAGPVDGSFSSANFLYSFLPAFLGMLLFLSFQILEMWLRILQPWGELTAGQEGALPERSVLADYAACVPLQAAYRAYRNRHWRVAVIHALSVIFILIPVVGGGMFMALTTDDNEVRMVPNIPAFGFLLALLAVYLVALASFLHGRAPFKLPHGVTCLAEIISFVANDDVADDKVFHDNKLSKSQMMRKMGVGKSSEHQDRWRFGLGAGQDARLGVRRVVRFTESPRSSRRSRKASAMGTAGKSTRRDGSGGSKYG</sequence>
<feature type="transmembrane region" description="Helical" evidence="10">
    <location>
        <begin position="1239"/>
        <end position="1264"/>
    </location>
</feature>
<feature type="transmembrane region" description="Helical" evidence="10">
    <location>
        <begin position="1122"/>
        <end position="1142"/>
    </location>
</feature>
<dbReference type="EC" id="6.3.2.6" evidence="3"/>
<evidence type="ECO:0000256" key="9">
    <source>
        <dbReference type="SAM" id="MobiDB-lite"/>
    </source>
</evidence>
<feature type="region of interest" description="Disordered" evidence="9">
    <location>
        <begin position="1377"/>
        <end position="1410"/>
    </location>
</feature>
<feature type="region of interest" description="Disordered" evidence="9">
    <location>
        <begin position="610"/>
        <end position="719"/>
    </location>
</feature>
<comment type="similarity">
    <text evidence="2">Belongs to the SAICAR synthetase family.</text>
</comment>
<feature type="compositionally biased region" description="Polar residues" evidence="9">
    <location>
        <begin position="615"/>
        <end position="624"/>
    </location>
</feature>
<evidence type="ECO:0000313" key="12">
    <source>
        <dbReference type="EMBL" id="QBZ65676.1"/>
    </source>
</evidence>
<feature type="domain" description="SAICAR synthetase/ADE2 N-terminal" evidence="11">
    <location>
        <begin position="18"/>
        <end position="273"/>
    </location>
</feature>
<dbReference type="Gene3D" id="3.30.200.20">
    <property type="entry name" value="Phosphorylase Kinase, domain 1"/>
    <property type="match status" value="1"/>
</dbReference>
<keyword evidence="4" id="KW-0436">Ligase</keyword>
<evidence type="ECO:0000256" key="3">
    <source>
        <dbReference type="ARBA" id="ARBA00012217"/>
    </source>
</evidence>
<evidence type="ECO:0000256" key="1">
    <source>
        <dbReference type="ARBA" id="ARBA00004672"/>
    </source>
</evidence>
<organism evidence="12 13">
    <name type="scientific">Pyricularia oryzae</name>
    <name type="common">Rice blast fungus</name>
    <name type="synonym">Magnaporthe oryzae</name>
    <dbReference type="NCBI Taxonomy" id="318829"/>
    <lineage>
        <taxon>Eukaryota</taxon>
        <taxon>Fungi</taxon>
        <taxon>Dikarya</taxon>
        <taxon>Ascomycota</taxon>
        <taxon>Pezizomycotina</taxon>
        <taxon>Sordariomycetes</taxon>
        <taxon>Sordariomycetidae</taxon>
        <taxon>Magnaporthales</taxon>
        <taxon>Pyriculariaceae</taxon>
        <taxon>Pyricularia</taxon>
    </lineage>
</organism>
<dbReference type="InterPro" id="IPR028923">
    <property type="entry name" value="SAICAR_synt/ADE2_N"/>
</dbReference>
<dbReference type="Pfam" id="PF11915">
    <property type="entry name" value="DUF3433"/>
    <property type="match status" value="1"/>
</dbReference>
<feature type="compositionally biased region" description="Basic and acidic residues" evidence="9">
    <location>
        <begin position="702"/>
        <end position="719"/>
    </location>
</feature>
<keyword evidence="6" id="KW-0658">Purine biosynthesis</keyword>
<dbReference type="EMBL" id="CP034210">
    <property type="protein sequence ID" value="QBZ65676.1"/>
    <property type="molecule type" value="Genomic_DNA"/>
</dbReference>
<feature type="transmembrane region" description="Helical" evidence="10">
    <location>
        <begin position="774"/>
        <end position="797"/>
    </location>
</feature>
<feature type="compositionally biased region" description="Polar residues" evidence="9">
    <location>
        <begin position="336"/>
        <end position="345"/>
    </location>
</feature>
<dbReference type="InterPro" id="IPR001636">
    <property type="entry name" value="SAICAR_synth"/>
</dbReference>
<dbReference type="PANTHER" id="PTHR37544">
    <property type="entry name" value="SPRAY-RELATED"/>
    <property type="match status" value="1"/>
</dbReference>
<proteinExistence type="inferred from homology"/>
<feature type="region of interest" description="Disordered" evidence="9">
    <location>
        <begin position="1076"/>
        <end position="1095"/>
    </location>
</feature>
<dbReference type="SUPFAM" id="SSF56104">
    <property type="entry name" value="SAICAR synthase-like"/>
    <property type="match status" value="1"/>
</dbReference>
<feature type="transmembrane region" description="Helical" evidence="10">
    <location>
        <begin position="741"/>
        <end position="762"/>
    </location>
</feature>
<feature type="region of interest" description="Disordered" evidence="9">
    <location>
        <begin position="851"/>
        <end position="871"/>
    </location>
</feature>
<dbReference type="HAMAP" id="MF_00137">
    <property type="entry name" value="SAICAR_synth"/>
    <property type="match status" value="1"/>
</dbReference>
<keyword evidence="7" id="KW-0067">ATP-binding</keyword>
<dbReference type="CDD" id="cd01414">
    <property type="entry name" value="SAICAR_synt_Sc"/>
    <property type="match status" value="1"/>
</dbReference>
<evidence type="ECO:0000256" key="6">
    <source>
        <dbReference type="ARBA" id="ARBA00022755"/>
    </source>
</evidence>
<dbReference type="InterPro" id="IPR021840">
    <property type="entry name" value="DUF3433"/>
</dbReference>
<feature type="compositionally biased region" description="Polar residues" evidence="9">
    <location>
        <begin position="397"/>
        <end position="406"/>
    </location>
</feature>
<reference evidence="12 13" key="1">
    <citation type="journal article" date="2019" name="Mol. Biol. Evol.">
        <title>Blast fungal genomes show frequent chromosomal changes, gene gains and losses, and effector gene turnover.</title>
        <authorList>
            <person name="Gomez Luciano L.B."/>
            <person name="Jason Tsai I."/>
            <person name="Chuma I."/>
            <person name="Tosa Y."/>
            <person name="Chen Y.H."/>
            <person name="Li J.Y."/>
            <person name="Li M.Y."/>
            <person name="Jade Lu M.Y."/>
            <person name="Nakayashiki H."/>
            <person name="Li W.H."/>
        </authorList>
    </citation>
    <scope>NUCLEOTIDE SEQUENCE [LARGE SCALE GENOMIC DNA]</scope>
    <source>
        <strain evidence="12">MZ5-1-6</strain>
    </source>
</reference>
<dbReference type="FunFam" id="3.30.470.20:FF:000015">
    <property type="entry name" value="Phosphoribosylaminoimidazole-succinocarboxamide synthase"/>
    <property type="match status" value="1"/>
</dbReference>
<feature type="transmembrane region" description="Helical" evidence="10">
    <location>
        <begin position="922"/>
        <end position="944"/>
    </location>
</feature>